<reference evidence="2 3" key="1">
    <citation type="journal article" date="2016" name="Nat. Commun.">
        <title>Thousands of microbial genomes shed light on interconnected biogeochemical processes in an aquifer system.</title>
        <authorList>
            <person name="Anantharaman K."/>
            <person name="Brown C.T."/>
            <person name="Hug L.A."/>
            <person name="Sharon I."/>
            <person name="Castelle C.J."/>
            <person name="Probst A.J."/>
            <person name="Thomas B.C."/>
            <person name="Singh A."/>
            <person name="Wilkins M.J."/>
            <person name="Karaoz U."/>
            <person name="Brodie E.L."/>
            <person name="Williams K.H."/>
            <person name="Hubbard S.S."/>
            <person name="Banfield J.F."/>
        </authorList>
    </citation>
    <scope>NUCLEOTIDE SEQUENCE [LARGE SCALE GENOMIC DNA]</scope>
</reference>
<evidence type="ECO:0000313" key="3">
    <source>
        <dbReference type="Proteomes" id="UP000178723"/>
    </source>
</evidence>
<keyword evidence="1" id="KW-0472">Membrane</keyword>
<dbReference type="Proteomes" id="UP000178723">
    <property type="component" value="Unassembled WGS sequence"/>
</dbReference>
<name>A0A1F7V6F5_9BACT</name>
<feature type="transmembrane region" description="Helical" evidence="1">
    <location>
        <begin position="41"/>
        <end position="62"/>
    </location>
</feature>
<keyword evidence="1" id="KW-0812">Transmembrane</keyword>
<comment type="caution">
    <text evidence="2">The sequence shown here is derived from an EMBL/GenBank/DDBJ whole genome shotgun (WGS) entry which is preliminary data.</text>
</comment>
<protein>
    <submittedName>
        <fullName evidence="2">Uncharacterized protein</fullName>
    </submittedName>
</protein>
<proteinExistence type="predicted"/>
<dbReference type="STRING" id="1802407.A3I40_00045"/>
<organism evidence="2 3">
    <name type="scientific">Candidatus Uhrbacteria bacterium RIFCSPLOWO2_02_FULL_48_12</name>
    <dbReference type="NCBI Taxonomy" id="1802407"/>
    <lineage>
        <taxon>Bacteria</taxon>
        <taxon>Candidatus Uhriibacteriota</taxon>
    </lineage>
</organism>
<feature type="transmembrane region" description="Helical" evidence="1">
    <location>
        <begin position="74"/>
        <end position="95"/>
    </location>
</feature>
<dbReference type="EMBL" id="MGEP01000064">
    <property type="protein sequence ID" value="OGL85647.1"/>
    <property type="molecule type" value="Genomic_DNA"/>
</dbReference>
<sequence>MAAGPIKFKPAVQIPGFNVPAEGIDITPTTVGEYIKAIYTFSVYAGSILAVVVLMIGGFMWLTSGGNVSQVGQARTYIGGAIAGFVLLLLSWTLLQMVNPRLVEFRSLVINSVENIPLPTSGCCVCEGATDDDNECDLVLIDTQNTTGMCECEVNGQIAPPTGVASEADCDAIAASQGTNCAFTMSSASSSQDIVLKKCQAKYPNLTCSVQTSRCNLINVCATPLIARGEAGWCNDDGSCHFEANFHCNNAYVCDYNNNNPLGTPLSVGSAPSAIGCCKPEGLEGDLCNGNSSPSECASGYECVSDSGFFTPKVGTCRRK</sequence>
<accession>A0A1F7V6F5</accession>
<gene>
    <name evidence="2" type="ORF">A3I40_00045</name>
</gene>
<evidence type="ECO:0000313" key="2">
    <source>
        <dbReference type="EMBL" id="OGL85647.1"/>
    </source>
</evidence>
<dbReference type="AlphaFoldDB" id="A0A1F7V6F5"/>
<keyword evidence="1" id="KW-1133">Transmembrane helix</keyword>
<evidence type="ECO:0000256" key="1">
    <source>
        <dbReference type="SAM" id="Phobius"/>
    </source>
</evidence>